<dbReference type="AlphaFoldDB" id="A0A7V2SJG8"/>
<evidence type="ECO:0000256" key="11">
    <source>
        <dbReference type="ARBA" id="ARBA00025614"/>
    </source>
</evidence>
<name>A0A7V2SJG8_9BACT</name>
<evidence type="ECO:0000256" key="8">
    <source>
        <dbReference type="ARBA" id="ARBA00023136"/>
    </source>
</evidence>
<evidence type="ECO:0000256" key="6">
    <source>
        <dbReference type="ARBA" id="ARBA00022989"/>
    </source>
</evidence>
<evidence type="ECO:0000313" key="16">
    <source>
        <dbReference type="EMBL" id="HFC03984.1"/>
    </source>
</evidence>
<keyword evidence="9 13" id="KW-0066">ATP synthesis</keyword>
<comment type="caution">
    <text evidence="16">The sequence shown here is derived from an EMBL/GenBank/DDBJ whole genome shotgun (WGS) entry which is preliminary data.</text>
</comment>
<evidence type="ECO:0000256" key="1">
    <source>
        <dbReference type="ARBA" id="ARBA00005513"/>
    </source>
</evidence>
<comment type="subunit">
    <text evidence="13">F-type ATPases have 2 components, F(1) - the catalytic core - and F(0) - the membrane proton channel. F(1) has five subunits: alpha(3), beta(3), gamma(1), delta(1), epsilon(1). F(0) has three main subunits: a(1), b(2) and c(10-14). The alpha and beta chains form an alternating ring which encloses part of the gamma chain. F(1) is attached to F(0) by a central stalk formed by the gamma and epsilon chains, while a peripheral stalk is formed by the delta and b chains.</text>
</comment>
<keyword evidence="7 13" id="KW-0406">Ion transport</keyword>
<feature type="transmembrane region" description="Helical" evidence="13">
    <location>
        <begin position="40"/>
        <end position="59"/>
    </location>
</feature>
<feature type="coiled-coil region" evidence="15">
    <location>
        <begin position="70"/>
        <end position="129"/>
    </location>
</feature>
<evidence type="ECO:0000256" key="15">
    <source>
        <dbReference type="SAM" id="Coils"/>
    </source>
</evidence>
<keyword evidence="5 13" id="KW-0375">Hydrogen ion transport</keyword>
<dbReference type="PANTHER" id="PTHR33445">
    <property type="entry name" value="ATP SYNTHASE SUBUNIT B', CHLOROPLASTIC"/>
    <property type="match status" value="1"/>
</dbReference>
<accession>A0A7V2SJG8</accession>
<evidence type="ECO:0000256" key="10">
    <source>
        <dbReference type="ARBA" id="ARBA00025198"/>
    </source>
</evidence>
<organism evidence="16">
    <name type="scientific">Nitratifractor salsuginis</name>
    <dbReference type="NCBI Taxonomy" id="269261"/>
    <lineage>
        <taxon>Bacteria</taxon>
        <taxon>Pseudomonadati</taxon>
        <taxon>Campylobacterota</taxon>
        <taxon>Epsilonproteobacteria</taxon>
        <taxon>Campylobacterales</taxon>
        <taxon>Sulfurovaceae</taxon>
        <taxon>Nitratifractor</taxon>
    </lineage>
</organism>
<dbReference type="InterPro" id="IPR050059">
    <property type="entry name" value="ATP_synthase_B_chain"/>
</dbReference>
<keyword evidence="15" id="KW-0175">Coiled coil</keyword>
<dbReference type="GO" id="GO:0045259">
    <property type="term" value="C:proton-transporting ATP synthase complex"/>
    <property type="evidence" value="ECO:0007669"/>
    <property type="project" value="UniProtKB-KW"/>
</dbReference>
<dbReference type="InterPro" id="IPR002146">
    <property type="entry name" value="ATP_synth_b/b'su_bac/chlpt"/>
</dbReference>
<evidence type="ECO:0000256" key="13">
    <source>
        <dbReference type="HAMAP-Rule" id="MF_01398"/>
    </source>
</evidence>
<keyword evidence="3 13" id="KW-0138">CF(0)</keyword>
<reference evidence="16" key="1">
    <citation type="journal article" date="2020" name="mSystems">
        <title>Genome- and Community-Level Interaction Insights into Carbon Utilization and Element Cycling Functions of Hydrothermarchaeota in Hydrothermal Sediment.</title>
        <authorList>
            <person name="Zhou Z."/>
            <person name="Liu Y."/>
            <person name="Xu W."/>
            <person name="Pan J."/>
            <person name="Luo Z.H."/>
            <person name="Li M."/>
        </authorList>
    </citation>
    <scope>NUCLEOTIDE SEQUENCE [LARGE SCALE GENOMIC DNA]</scope>
    <source>
        <strain evidence="16">HyVt-513</strain>
    </source>
</reference>
<dbReference type="Pfam" id="PF00430">
    <property type="entry name" value="ATP-synt_B"/>
    <property type="match status" value="1"/>
</dbReference>
<evidence type="ECO:0000256" key="5">
    <source>
        <dbReference type="ARBA" id="ARBA00022781"/>
    </source>
</evidence>
<keyword evidence="13" id="KW-1003">Cell membrane</keyword>
<dbReference type="GO" id="GO:0046961">
    <property type="term" value="F:proton-transporting ATPase activity, rotational mechanism"/>
    <property type="evidence" value="ECO:0007669"/>
    <property type="project" value="TreeGrafter"/>
</dbReference>
<proteinExistence type="inferred from homology"/>
<keyword evidence="4 13" id="KW-0812">Transmembrane</keyword>
<dbReference type="HAMAP" id="MF_01398">
    <property type="entry name" value="ATP_synth_b_bprime"/>
    <property type="match status" value="1"/>
</dbReference>
<dbReference type="GO" id="GO:0046933">
    <property type="term" value="F:proton-transporting ATP synthase activity, rotational mechanism"/>
    <property type="evidence" value="ECO:0007669"/>
    <property type="project" value="UniProtKB-UniRule"/>
</dbReference>
<evidence type="ECO:0000256" key="7">
    <source>
        <dbReference type="ARBA" id="ARBA00023065"/>
    </source>
</evidence>
<evidence type="ECO:0000256" key="12">
    <source>
        <dbReference type="ARBA" id="ARBA00037847"/>
    </source>
</evidence>
<dbReference type="CDD" id="cd06503">
    <property type="entry name" value="ATP-synt_Fo_b"/>
    <property type="match status" value="1"/>
</dbReference>
<comment type="function">
    <text evidence="10 13">F(1)F(0) ATP synthase produces ATP from ADP in the presence of a proton or sodium gradient. F-type ATPases consist of two structural domains, F(1) containing the extramembraneous catalytic core and F(0) containing the membrane proton channel, linked together by a central stalk and a peripheral stalk. During catalysis, ATP synthesis in the catalytic domain of F(1) is coupled via a rotary mechanism of the central stalk subunits to proton translocation.</text>
</comment>
<evidence type="ECO:0000256" key="2">
    <source>
        <dbReference type="ARBA" id="ARBA00022448"/>
    </source>
</evidence>
<dbReference type="GO" id="GO:0012505">
    <property type="term" value="C:endomembrane system"/>
    <property type="evidence" value="ECO:0007669"/>
    <property type="project" value="UniProtKB-SubCell"/>
</dbReference>
<dbReference type="PANTHER" id="PTHR33445:SF1">
    <property type="entry name" value="ATP SYNTHASE SUBUNIT B"/>
    <property type="match status" value="1"/>
</dbReference>
<protein>
    <recommendedName>
        <fullName evidence="13">ATP synthase subunit b</fullName>
    </recommendedName>
    <alternativeName>
        <fullName evidence="13">ATP synthase F(0) sector subunit b</fullName>
    </alternativeName>
    <alternativeName>
        <fullName evidence="13">ATPase subunit I</fullName>
    </alternativeName>
    <alternativeName>
        <fullName evidence="13">F-type ATPase subunit b</fullName>
        <shortName evidence="13">F-ATPase subunit b</shortName>
    </alternativeName>
</protein>
<sequence length="183" mass="20825">MKRTVITLLAALIVPAFILAAGEAEGASHYAAIAGRSTDFVPRIFNFLIFAALIYYLIADPIRNFFRERREKIASQLTEIENRLQAAKEAKKAAEQTLAESEKKAREILEDARKEAELLSERYRELGSRESAALEHQYRERMEMEERKMQRETIISLLDENISPEDIPLTGSQIIDTLAKKVA</sequence>
<comment type="function">
    <text evidence="11">Component of the F(0) channel, it forms part of the peripheral stalk, linking F(1) to F(0). The b'-subunit is a diverged and duplicated form of b found in plants and photosynthetic bacteria.</text>
</comment>
<gene>
    <name evidence="13" type="primary">atpF</name>
    <name evidence="16" type="ORF">ENJ74_03845</name>
</gene>
<keyword evidence="8 13" id="KW-0472">Membrane</keyword>
<dbReference type="GO" id="GO:0005886">
    <property type="term" value="C:plasma membrane"/>
    <property type="evidence" value="ECO:0007669"/>
    <property type="project" value="UniProtKB-SubCell"/>
</dbReference>
<keyword evidence="6 13" id="KW-1133">Transmembrane helix</keyword>
<comment type="subcellular location">
    <subcellularLocation>
        <location evidence="13">Cell membrane</location>
        <topology evidence="13">Single-pass membrane protein</topology>
    </subcellularLocation>
    <subcellularLocation>
        <location evidence="12">Endomembrane system</location>
        <topology evidence="12">Single-pass membrane protein</topology>
    </subcellularLocation>
</comment>
<dbReference type="Proteomes" id="UP000885722">
    <property type="component" value="Unassembled WGS sequence"/>
</dbReference>
<keyword evidence="2 13" id="KW-0813">Transport</keyword>
<evidence type="ECO:0000256" key="9">
    <source>
        <dbReference type="ARBA" id="ARBA00023310"/>
    </source>
</evidence>
<evidence type="ECO:0000256" key="4">
    <source>
        <dbReference type="ARBA" id="ARBA00022692"/>
    </source>
</evidence>
<comment type="similarity">
    <text evidence="1 13 14">Belongs to the ATPase B chain family.</text>
</comment>
<evidence type="ECO:0000256" key="3">
    <source>
        <dbReference type="ARBA" id="ARBA00022547"/>
    </source>
</evidence>
<dbReference type="EMBL" id="DRNO01000262">
    <property type="protein sequence ID" value="HFC03984.1"/>
    <property type="molecule type" value="Genomic_DNA"/>
</dbReference>
<evidence type="ECO:0000256" key="14">
    <source>
        <dbReference type="RuleBase" id="RU003848"/>
    </source>
</evidence>